<dbReference type="AlphaFoldDB" id="A0A814TDG4"/>
<dbReference type="EMBL" id="CAJNOC010014104">
    <property type="protein sequence ID" value="CAF1160276.1"/>
    <property type="molecule type" value="Genomic_DNA"/>
</dbReference>
<evidence type="ECO:0000313" key="3">
    <source>
        <dbReference type="Proteomes" id="UP000663879"/>
    </source>
</evidence>
<gene>
    <name evidence="2" type="ORF">OXX778_LOCUS23577</name>
</gene>
<feature type="compositionally biased region" description="Acidic residues" evidence="1">
    <location>
        <begin position="17"/>
        <end position="42"/>
    </location>
</feature>
<protein>
    <submittedName>
        <fullName evidence="2">Uncharacterized protein</fullName>
    </submittedName>
</protein>
<organism evidence="2 3">
    <name type="scientific">Brachionus calyciflorus</name>
    <dbReference type="NCBI Taxonomy" id="104777"/>
    <lineage>
        <taxon>Eukaryota</taxon>
        <taxon>Metazoa</taxon>
        <taxon>Spiralia</taxon>
        <taxon>Gnathifera</taxon>
        <taxon>Rotifera</taxon>
        <taxon>Eurotatoria</taxon>
        <taxon>Monogononta</taxon>
        <taxon>Pseudotrocha</taxon>
        <taxon>Ploima</taxon>
        <taxon>Brachionidae</taxon>
        <taxon>Brachionus</taxon>
    </lineage>
</organism>
<name>A0A814TDG4_9BILA</name>
<evidence type="ECO:0000313" key="2">
    <source>
        <dbReference type="EMBL" id="CAF1160276.1"/>
    </source>
</evidence>
<evidence type="ECO:0000256" key="1">
    <source>
        <dbReference type="SAM" id="MobiDB-lite"/>
    </source>
</evidence>
<proteinExistence type="predicted"/>
<comment type="caution">
    <text evidence="2">The sequence shown here is derived from an EMBL/GenBank/DDBJ whole genome shotgun (WGS) entry which is preliminary data.</text>
</comment>
<feature type="non-terminal residue" evidence="2">
    <location>
        <position position="1"/>
    </location>
</feature>
<dbReference type="Proteomes" id="UP000663879">
    <property type="component" value="Unassembled WGS sequence"/>
</dbReference>
<reference evidence="2" key="1">
    <citation type="submission" date="2021-02" db="EMBL/GenBank/DDBJ databases">
        <authorList>
            <person name="Nowell W R."/>
        </authorList>
    </citation>
    <scope>NUCLEOTIDE SEQUENCE</scope>
    <source>
        <strain evidence="2">Ploen Becks lab</strain>
    </source>
</reference>
<keyword evidence="3" id="KW-1185">Reference proteome</keyword>
<sequence>DAGTVDYDGFDASSVDGAEDVESGVDEDVDGSTVFLDDDDGYDATSVDGVENADRVVDDDEAFHTSITFPVLRKHS</sequence>
<accession>A0A814TDG4</accession>
<feature type="region of interest" description="Disordered" evidence="1">
    <location>
        <begin position="1"/>
        <end position="44"/>
    </location>
</feature>